<feature type="transmembrane region" description="Helical" evidence="8">
    <location>
        <begin position="101"/>
        <end position="121"/>
    </location>
</feature>
<feature type="transmembrane region" description="Helical" evidence="8">
    <location>
        <begin position="168"/>
        <end position="187"/>
    </location>
</feature>
<gene>
    <name evidence="9" type="ORF">ABS642_02460</name>
</gene>
<feature type="transmembrane region" description="Helical" evidence="8">
    <location>
        <begin position="428"/>
        <end position="450"/>
    </location>
</feature>
<keyword evidence="4 8" id="KW-0812">Transmembrane</keyword>
<accession>A0AAU7VZ02</accession>
<feature type="transmembrane region" description="Helical" evidence="8">
    <location>
        <begin position="28"/>
        <end position="52"/>
    </location>
</feature>
<dbReference type="RefSeq" id="WP_350352130.1">
    <property type="nucleotide sequence ID" value="NZ_CP158357.1"/>
</dbReference>
<protein>
    <submittedName>
        <fullName evidence="9">Cytosine permease</fullName>
    </submittedName>
</protein>
<dbReference type="InterPro" id="IPR001248">
    <property type="entry name" value="Pur-cyt_permease"/>
</dbReference>
<comment type="subcellular location">
    <subcellularLocation>
        <location evidence="1">Membrane</location>
        <topology evidence="1">Multi-pass membrane protein</topology>
    </subcellularLocation>
</comment>
<evidence type="ECO:0000313" key="9">
    <source>
        <dbReference type="EMBL" id="XBX78973.1"/>
    </source>
</evidence>
<evidence type="ECO:0000256" key="6">
    <source>
        <dbReference type="ARBA" id="ARBA00023136"/>
    </source>
</evidence>
<dbReference type="PANTHER" id="PTHR31806:SF1">
    <property type="entry name" value="PURINE-CYTOSINE PERMEASE FCY2-RELATED"/>
    <property type="match status" value="1"/>
</dbReference>
<feature type="transmembrane region" description="Helical" evidence="8">
    <location>
        <begin position="347"/>
        <end position="368"/>
    </location>
</feature>
<keyword evidence="6 7" id="KW-0472">Membrane</keyword>
<dbReference type="Gene3D" id="1.10.4160.10">
    <property type="entry name" value="Hydantoin permease"/>
    <property type="match status" value="1"/>
</dbReference>
<evidence type="ECO:0000256" key="4">
    <source>
        <dbReference type="ARBA" id="ARBA00022692"/>
    </source>
</evidence>
<feature type="transmembrane region" description="Helical" evidence="8">
    <location>
        <begin position="240"/>
        <end position="262"/>
    </location>
</feature>
<dbReference type="EMBL" id="CP158357">
    <property type="protein sequence ID" value="XBX78973.1"/>
    <property type="molecule type" value="Genomic_DNA"/>
</dbReference>
<reference evidence="9" key="1">
    <citation type="submission" date="2024-06" db="EMBL/GenBank/DDBJ databases">
        <title>Draft genome sequence of Microbacterium sp. strain A8/3-1, isolated from Oxytropis tragacanthoides Fisch. ex DC. Root nodules in the Altai region of Russia.</title>
        <authorList>
            <person name="Sazanova A."/>
            <person name="Guro P."/>
            <person name="Kuznetsova I."/>
            <person name="Belimov A."/>
            <person name="Safronova V."/>
        </authorList>
    </citation>
    <scope>NUCLEOTIDE SEQUENCE</scope>
    <source>
        <strain evidence="9">A8/3-1</strain>
    </source>
</reference>
<sequence>MNASASAVEVQGASFIPDEQRSGRPRDLFFMFLSANVTQLYVVISATIMLFGLEVWQAVVVILLSNTLMFLMGWFATLGAAGGVPTSIITRAIFGLRGNRIFGAGVVVVLSAMVTTVNLVIGTQGGLVIAERLGIAQGPATTAVVCGLIVLTSVGLAIYGYNMMVRTSGVLTIIIAAAFVLLAFFVVQKVDLAAFVPVPTDQPVIGFIIALTLCIAMPLSWGSAADFARQIPSTARRTPIVLAVGLGGMIPLVGLELIGVLAATATDMTDPIAGLVGLVPDWFGTVLVVVIVIGSIMNTVMTIYGGSFGIQAAGVPVNRVTAVIALGLTAAAATVYVLFLADDFLGILQLGLTCLGSIAAPLTAILLIDSIRRRGRYDGRALSVTSPDSPFWYRGGFRISGIVALLVGSVIALLSLNGASYQGPISRWLGGVDMSILFGGLVTAVLFVILSRVLDRPALTSADLPILSTERTMP</sequence>
<dbReference type="AlphaFoldDB" id="A0AAU7VZ02"/>
<dbReference type="PANTHER" id="PTHR31806">
    <property type="entry name" value="PURINE-CYTOSINE PERMEASE FCY2-RELATED"/>
    <property type="match status" value="1"/>
</dbReference>
<dbReference type="Pfam" id="PF02133">
    <property type="entry name" value="Transp_cyt_pur"/>
    <property type="match status" value="1"/>
</dbReference>
<dbReference type="GO" id="GO:0022857">
    <property type="term" value="F:transmembrane transporter activity"/>
    <property type="evidence" value="ECO:0007669"/>
    <property type="project" value="InterPro"/>
</dbReference>
<dbReference type="InterPro" id="IPR026030">
    <property type="entry name" value="Pur-cyt_permease_Fcy2/21/22"/>
</dbReference>
<keyword evidence="3 7" id="KW-0813">Transport</keyword>
<dbReference type="GO" id="GO:0005886">
    <property type="term" value="C:plasma membrane"/>
    <property type="evidence" value="ECO:0007669"/>
    <property type="project" value="TreeGrafter"/>
</dbReference>
<name>A0AAU7VZ02_9MICO</name>
<evidence type="ECO:0000256" key="3">
    <source>
        <dbReference type="ARBA" id="ARBA00022448"/>
    </source>
</evidence>
<proteinExistence type="inferred from homology"/>
<evidence type="ECO:0000256" key="7">
    <source>
        <dbReference type="PIRNR" id="PIRNR002744"/>
    </source>
</evidence>
<evidence type="ECO:0000256" key="2">
    <source>
        <dbReference type="ARBA" id="ARBA00008974"/>
    </source>
</evidence>
<evidence type="ECO:0000256" key="5">
    <source>
        <dbReference type="ARBA" id="ARBA00022989"/>
    </source>
</evidence>
<feature type="transmembrane region" description="Helical" evidence="8">
    <location>
        <begin position="320"/>
        <end position="341"/>
    </location>
</feature>
<comment type="similarity">
    <text evidence="2 7">Belongs to the purine-cytosine permease (2.A.39) family.</text>
</comment>
<feature type="transmembrane region" description="Helical" evidence="8">
    <location>
        <begin position="141"/>
        <end position="161"/>
    </location>
</feature>
<dbReference type="PIRSF" id="PIRSF002744">
    <property type="entry name" value="Pur-cyt_permease"/>
    <property type="match status" value="1"/>
</dbReference>
<feature type="transmembrane region" description="Helical" evidence="8">
    <location>
        <begin position="396"/>
        <end position="416"/>
    </location>
</feature>
<organism evidence="9">
    <name type="scientific">Microbacterium sp. A8/3-1</name>
    <dbReference type="NCBI Taxonomy" id="3160749"/>
    <lineage>
        <taxon>Bacteria</taxon>
        <taxon>Bacillati</taxon>
        <taxon>Actinomycetota</taxon>
        <taxon>Actinomycetes</taxon>
        <taxon>Micrococcales</taxon>
        <taxon>Microbacteriaceae</taxon>
        <taxon>Microbacterium</taxon>
    </lineage>
</organism>
<feature type="transmembrane region" description="Helical" evidence="8">
    <location>
        <begin position="207"/>
        <end position="228"/>
    </location>
</feature>
<feature type="transmembrane region" description="Helical" evidence="8">
    <location>
        <begin position="282"/>
        <end position="308"/>
    </location>
</feature>
<evidence type="ECO:0000256" key="1">
    <source>
        <dbReference type="ARBA" id="ARBA00004141"/>
    </source>
</evidence>
<keyword evidence="5 8" id="KW-1133">Transmembrane helix</keyword>
<evidence type="ECO:0000256" key="8">
    <source>
        <dbReference type="SAM" id="Phobius"/>
    </source>
</evidence>